<protein>
    <submittedName>
        <fullName evidence="1">Uncharacterized protein</fullName>
    </submittedName>
</protein>
<gene>
    <name evidence="1" type="ORF">UFOVP373_52</name>
</gene>
<dbReference type="EMBL" id="LR798304">
    <property type="protein sequence ID" value="CAB5223054.1"/>
    <property type="molecule type" value="Genomic_DNA"/>
</dbReference>
<reference evidence="1" key="1">
    <citation type="submission" date="2020-05" db="EMBL/GenBank/DDBJ databases">
        <authorList>
            <person name="Chiriac C."/>
            <person name="Salcher M."/>
            <person name="Ghai R."/>
            <person name="Kavagutti S V."/>
        </authorList>
    </citation>
    <scope>NUCLEOTIDE SEQUENCE</scope>
</reference>
<organism evidence="1">
    <name type="scientific">uncultured Caudovirales phage</name>
    <dbReference type="NCBI Taxonomy" id="2100421"/>
    <lineage>
        <taxon>Viruses</taxon>
        <taxon>Duplodnaviria</taxon>
        <taxon>Heunggongvirae</taxon>
        <taxon>Uroviricota</taxon>
        <taxon>Caudoviricetes</taxon>
        <taxon>Peduoviridae</taxon>
        <taxon>Maltschvirus</taxon>
        <taxon>Maltschvirus maltsch</taxon>
    </lineage>
</organism>
<proteinExistence type="predicted"/>
<evidence type="ECO:0000313" key="1">
    <source>
        <dbReference type="EMBL" id="CAB5223054.1"/>
    </source>
</evidence>
<accession>A0A6J7X475</accession>
<name>A0A6J7X475_9CAUD</name>
<sequence length="88" mass="9420">MSDLSPNMTDKHLKAVMAALPDNMNEGELCALTLTVYSAYVNDPADVISALIAAVYTYGAAKGFSAKTMSAGLRMSADLHDENLKKKH</sequence>